<dbReference type="EMBL" id="LS483447">
    <property type="protein sequence ID" value="SQH72597.1"/>
    <property type="molecule type" value="Genomic_DNA"/>
</dbReference>
<accession>A0A2X4PXJ7</accession>
<name>A0A2X4PXJ7_9PORP</name>
<dbReference type="KEGG" id="pcre:NCTC12858_00421"/>
<evidence type="ECO:0000313" key="2">
    <source>
        <dbReference type="Proteomes" id="UP000249300"/>
    </source>
</evidence>
<gene>
    <name evidence="1" type="ORF">NCTC12858_00421</name>
</gene>
<sequence length="50" mass="5957">MEYSFYLCAQGFKHILKYIQHISVLEKLTKMKTACSKPPTIRRVFFFLSL</sequence>
<keyword evidence="2" id="KW-1185">Reference proteome</keyword>
<dbReference type="Proteomes" id="UP000249300">
    <property type="component" value="Chromosome 1"/>
</dbReference>
<dbReference type="AlphaFoldDB" id="A0A2X4PXJ7"/>
<protein>
    <submittedName>
        <fullName evidence="1">Uncharacterized protein</fullName>
    </submittedName>
</protein>
<evidence type="ECO:0000313" key="1">
    <source>
        <dbReference type="EMBL" id="SQH72597.1"/>
    </source>
</evidence>
<organism evidence="1 2">
    <name type="scientific">Porphyromonas crevioricanis</name>
    <dbReference type="NCBI Taxonomy" id="393921"/>
    <lineage>
        <taxon>Bacteria</taxon>
        <taxon>Pseudomonadati</taxon>
        <taxon>Bacteroidota</taxon>
        <taxon>Bacteroidia</taxon>
        <taxon>Bacteroidales</taxon>
        <taxon>Porphyromonadaceae</taxon>
        <taxon>Porphyromonas</taxon>
    </lineage>
</organism>
<proteinExistence type="predicted"/>
<reference evidence="1 2" key="1">
    <citation type="submission" date="2018-06" db="EMBL/GenBank/DDBJ databases">
        <authorList>
            <consortium name="Pathogen Informatics"/>
            <person name="Doyle S."/>
        </authorList>
    </citation>
    <scope>NUCLEOTIDE SEQUENCE [LARGE SCALE GENOMIC DNA]</scope>
    <source>
        <strain evidence="1 2">NCTC12858</strain>
    </source>
</reference>